<gene>
    <name evidence="2" type="ORF">TIFTF001_028628</name>
</gene>
<reference evidence="2" key="1">
    <citation type="submission" date="2023-07" db="EMBL/GenBank/DDBJ databases">
        <title>draft genome sequence of fig (Ficus carica).</title>
        <authorList>
            <person name="Takahashi T."/>
            <person name="Nishimura K."/>
        </authorList>
    </citation>
    <scope>NUCLEOTIDE SEQUENCE</scope>
</reference>
<dbReference type="AlphaFoldDB" id="A0AA88DQB2"/>
<dbReference type="EMBL" id="BTGU01000088">
    <property type="protein sequence ID" value="GMN59535.1"/>
    <property type="molecule type" value="Genomic_DNA"/>
</dbReference>
<dbReference type="Proteomes" id="UP001187192">
    <property type="component" value="Unassembled WGS sequence"/>
</dbReference>
<name>A0AA88DQB2_FICCA</name>
<evidence type="ECO:0000313" key="2">
    <source>
        <dbReference type="EMBL" id="GMN59535.1"/>
    </source>
</evidence>
<evidence type="ECO:0000256" key="1">
    <source>
        <dbReference type="SAM" id="MobiDB-lite"/>
    </source>
</evidence>
<comment type="caution">
    <text evidence="2">The sequence shown here is derived from an EMBL/GenBank/DDBJ whole genome shotgun (WGS) entry which is preliminary data.</text>
</comment>
<organism evidence="2 3">
    <name type="scientific">Ficus carica</name>
    <name type="common">Common fig</name>
    <dbReference type="NCBI Taxonomy" id="3494"/>
    <lineage>
        <taxon>Eukaryota</taxon>
        <taxon>Viridiplantae</taxon>
        <taxon>Streptophyta</taxon>
        <taxon>Embryophyta</taxon>
        <taxon>Tracheophyta</taxon>
        <taxon>Spermatophyta</taxon>
        <taxon>Magnoliopsida</taxon>
        <taxon>eudicotyledons</taxon>
        <taxon>Gunneridae</taxon>
        <taxon>Pentapetalae</taxon>
        <taxon>rosids</taxon>
        <taxon>fabids</taxon>
        <taxon>Rosales</taxon>
        <taxon>Moraceae</taxon>
        <taxon>Ficeae</taxon>
        <taxon>Ficus</taxon>
    </lineage>
</organism>
<proteinExistence type="predicted"/>
<feature type="region of interest" description="Disordered" evidence="1">
    <location>
        <begin position="63"/>
        <end position="86"/>
    </location>
</feature>
<keyword evidence="3" id="KW-1185">Reference proteome</keyword>
<protein>
    <submittedName>
        <fullName evidence="2">Uncharacterized protein</fullName>
    </submittedName>
</protein>
<sequence>MRERVRVSLRSTEEGEMWFGTLDLGVRRLALDFGEEEADLKGFYNAFESLLLPCKERRPECLDNGSRTMVGGGDGGGSEDAVVERK</sequence>
<accession>A0AA88DQB2</accession>
<evidence type="ECO:0000313" key="3">
    <source>
        <dbReference type="Proteomes" id="UP001187192"/>
    </source>
</evidence>